<organism evidence="1 2">
    <name type="scientific">Bremia lactucae</name>
    <name type="common">Lettuce downy mildew</name>
    <dbReference type="NCBI Taxonomy" id="4779"/>
    <lineage>
        <taxon>Eukaryota</taxon>
        <taxon>Sar</taxon>
        <taxon>Stramenopiles</taxon>
        <taxon>Oomycota</taxon>
        <taxon>Peronosporomycetes</taxon>
        <taxon>Peronosporales</taxon>
        <taxon>Peronosporaceae</taxon>
        <taxon>Bremia</taxon>
    </lineage>
</organism>
<name>A0A976IKK4_BRELC</name>
<dbReference type="AlphaFoldDB" id="A0A976IKK4"/>
<keyword evidence="2" id="KW-1185">Reference proteome</keyword>
<evidence type="ECO:0000313" key="1">
    <source>
        <dbReference type="EMBL" id="TDH73564.1"/>
    </source>
</evidence>
<dbReference type="GeneID" id="94350465"/>
<reference evidence="1 2" key="1">
    <citation type="journal article" date="2021" name="Genome Biol.">
        <title>AFLAP: assembly-free linkage analysis pipeline using k-mers from genome sequencing data.</title>
        <authorList>
            <person name="Fletcher K."/>
            <person name="Zhang L."/>
            <person name="Gil J."/>
            <person name="Han R."/>
            <person name="Cavanaugh K."/>
            <person name="Michelmore R."/>
        </authorList>
    </citation>
    <scope>NUCLEOTIDE SEQUENCE [LARGE SCALE GENOMIC DNA]</scope>
    <source>
        <strain evidence="1 2">SF5</strain>
    </source>
</reference>
<dbReference type="RefSeq" id="XP_067823062.1">
    <property type="nucleotide sequence ID" value="XM_067964794.1"/>
</dbReference>
<sequence>MKLSISSARNIRMPLAFMKRQTGAGGGHDRREIGASRMSGQLPSILSSISLTAAVYLLVTELNGQPRHRSREQIVSSVS</sequence>
<dbReference type="Proteomes" id="UP000294530">
    <property type="component" value="Unassembled WGS sequence"/>
</dbReference>
<evidence type="ECO:0000313" key="2">
    <source>
        <dbReference type="Proteomes" id="UP000294530"/>
    </source>
</evidence>
<comment type="caution">
    <text evidence="1">The sequence shown here is derived from an EMBL/GenBank/DDBJ whole genome shotgun (WGS) entry which is preliminary data.</text>
</comment>
<dbReference type="EMBL" id="SHOA02000017">
    <property type="protein sequence ID" value="TDH73564.1"/>
    <property type="molecule type" value="Genomic_DNA"/>
</dbReference>
<protein>
    <submittedName>
        <fullName evidence="1">Uncharacterized protein</fullName>
    </submittedName>
</protein>
<gene>
    <name evidence="1" type="ORF">CCR75_006726</name>
</gene>
<accession>A0A976IKK4</accession>
<dbReference type="KEGG" id="blac:94350465"/>
<proteinExistence type="predicted"/>